<protein>
    <recommendedName>
        <fullName evidence="3">DUF5050 domain-containing protein</fullName>
    </recommendedName>
</protein>
<organism evidence="1 2">
    <name type="scientific">Blautia obeum</name>
    <dbReference type="NCBI Taxonomy" id="40520"/>
    <lineage>
        <taxon>Bacteria</taxon>
        <taxon>Bacillati</taxon>
        <taxon>Bacillota</taxon>
        <taxon>Clostridia</taxon>
        <taxon>Lachnospirales</taxon>
        <taxon>Lachnospiraceae</taxon>
        <taxon>Blautia</taxon>
    </lineage>
</organism>
<evidence type="ECO:0008006" key="3">
    <source>
        <dbReference type="Google" id="ProtNLM"/>
    </source>
</evidence>
<dbReference type="AlphaFoldDB" id="A0A414J8S6"/>
<evidence type="ECO:0000313" key="2">
    <source>
        <dbReference type="Proteomes" id="UP000283745"/>
    </source>
</evidence>
<reference evidence="1 2" key="1">
    <citation type="submission" date="2018-08" db="EMBL/GenBank/DDBJ databases">
        <title>A genome reference for cultivated species of the human gut microbiota.</title>
        <authorList>
            <person name="Zou Y."/>
            <person name="Xue W."/>
            <person name="Luo G."/>
        </authorList>
    </citation>
    <scope>NUCLEOTIDE SEQUENCE [LARGE SCALE GENOMIC DNA]</scope>
    <source>
        <strain evidence="1 2">AM28-23</strain>
    </source>
</reference>
<gene>
    <name evidence="1" type="ORF">DW740_05020</name>
</gene>
<name>A0A414J8S6_9FIRM</name>
<dbReference type="RefSeq" id="WP_118048527.1">
    <property type="nucleotide sequence ID" value="NZ_CABJFK010000003.1"/>
</dbReference>
<dbReference type="EMBL" id="QSKF01000003">
    <property type="protein sequence ID" value="RHE40899.1"/>
    <property type="molecule type" value="Genomic_DNA"/>
</dbReference>
<dbReference type="Proteomes" id="UP000283745">
    <property type="component" value="Unassembled WGS sequence"/>
</dbReference>
<comment type="caution">
    <text evidence="1">The sequence shown here is derived from an EMBL/GenBank/DDBJ whole genome shotgun (WGS) entry which is preliminary data.</text>
</comment>
<sequence length="245" mass="28214">MNTVKKKILHYGMLLGIGLFLFFLVAGAQPVKAFSNTTTISANGKTFYLTESSLSSQYKNNSKLYLKTSYGRKLVASMNYDGDAGISYSLSYGKKLYFCVESSGLYYNTYTYTIGKKGFQKERNNLKLIERRGKNAIAYIHEATDVGPNRYCLYNLSSRKCKNLGYGYGIKFTGKRVYYVKVSQDLKQAQVIRCNYNGSNKKVLKKLKSSWRMSNFRFVNAHKVRYRISTYYNWQYKSANKTAKF</sequence>
<evidence type="ECO:0000313" key="1">
    <source>
        <dbReference type="EMBL" id="RHE40899.1"/>
    </source>
</evidence>
<accession>A0A414J8S6</accession>
<proteinExistence type="predicted"/>